<name>A0A821P9V2_9BILA</name>
<organism evidence="3 4">
    <name type="scientific">Rotaria socialis</name>
    <dbReference type="NCBI Taxonomy" id="392032"/>
    <lineage>
        <taxon>Eukaryota</taxon>
        <taxon>Metazoa</taxon>
        <taxon>Spiralia</taxon>
        <taxon>Gnathifera</taxon>
        <taxon>Rotifera</taxon>
        <taxon>Eurotatoria</taxon>
        <taxon>Bdelloidea</taxon>
        <taxon>Philodinida</taxon>
        <taxon>Philodinidae</taxon>
        <taxon>Rotaria</taxon>
    </lineage>
</organism>
<gene>
    <name evidence="3" type="ORF">UJA718_LOCUS41271</name>
</gene>
<dbReference type="Proteomes" id="UP000663873">
    <property type="component" value="Unassembled WGS sequence"/>
</dbReference>
<proteinExistence type="predicted"/>
<dbReference type="PRINTS" id="PR00501">
    <property type="entry name" value="KELCHREPEAT"/>
</dbReference>
<keyword evidence="2" id="KW-0677">Repeat</keyword>
<accession>A0A821P9V2</accession>
<dbReference type="Gene3D" id="2.120.10.80">
    <property type="entry name" value="Kelch-type beta propeller"/>
    <property type="match status" value="1"/>
</dbReference>
<evidence type="ECO:0000256" key="1">
    <source>
        <dbReference type="ARBA" id="ARBA00022441"/>
    </source>
</evidence>
<dbReference type="InterPro" id="IPR006652">
    <property type="entry name" value="Kelch_1"/>
</dbReference>
<keyword evidence="1" id="KW-0880">Kelch repeat</keyword>
<dbReference type="PANTHER" id="PTHR46344:SF27">
    <property type="entry name" value="KELCH REPEAT SUPERFAMILY PROTEIN"/>
    <property type="match status" value="1"/>
</dbReference>
<dbReference type="InterPro" id="IPR015915">
    <property type="entry name" value="Kelch-typ_b-propeller"/>
</dbReference>
<dbReference type="Pfam" id="PF01344">
    <property type="entry name" value="Kelch_1"/>
    <property type="match status" value="2"/>
</dbReference>
<evidence type="ECO:0000313" key="4">
    <source>
        <dbReference type="Proteomes" id="UP000663873"/>
    </source>
</evidence>
<keyword evidence="4" id="KW-1185">Reference proteome</keyword>
<protein>
    <submittedName>
        <fullName evidence="3">Uncharacterized protein</fullName>
    </submittedName>
</protein>
<dbReference type="SUPFAM" id="SSF117281">
    <property type="entry name" value="Kelch motif"/>
    <property type="match status" value="1"/>
</dbReference>
<feature type="non-terminal residue" evidence="3">
    <location>
        <position position="1"/>
    </location>
</feature>
<evidence type="ECO:0000256" key="2">
    <source>
        <dbReference type="ARBA" id="ARBA00022737"/>
    </source>
</evidence>
<dbReference type="SMART" id="SM00612">
    <property type="entry name" value="Kelch"/>
    <property type="match status" value="2"/>
</dbReference>
<dbReference type="EMBL" id="CAJOBP010048292">
    <property type="protein sequence ID" value="CAF4800664.1"/>
    <property type="molecule type" value="Genomic_DNA"/>
</dbReference>
<sequence length="85" mass="9724">YICGGFNGQECMNSAEYFDPKTNQWTMIAPMRNRRSGIGVVAYHNSIYAIGGFNGSTRMNSGERYNPRTNTWMSIPDMYNPRSNR</sequence>
<evidence type="ECO:0000313" key="3">
    <source>
        <dbReference type="EMBL" id="CAF4800664.1"/>
    </source>
</evidence>
<dbReference type="PANTHER" id="PTHR46344">
    <property type="entry name" value="OS02G0202900 PROTEIN"/>
    <property type="match status" value="1"/>
</dbReference>
<dbReference type="AlphaFoldDB" id="A0A821P9V2"/>
<comment type="caution">
    <text evidence="3">The sequence shown here is derived from an EMBL/GenBank/DDBJ whole genome shotgun (WGS) entry which is preliminary data.</text>
</comment>
<reference evidence="3" key="1">
    <citation type="submission" date="2021-02" db="EMBL/GenBank/DDBJ databases">
        <authorList>
            <person name="Nowell W R."/>
        </authorList>
    </citation>
    <scope>NUCLEOTIDE SEQUENCE</scope>
</reference>